<sequence>MIIMPSFFRRVCKAAKLFLCCSQHTMEYLPQLDPQLNNSKPDEGWSDDVLSSSESYQEKCSFILSGEMPVESVGASTCLCLKTASKLDDSTPDIYSKNNTERLQKRKGVCSFFRRVWRAMKPPFHSKNKMEPFVPPPELDDPELSPDPESSDFIPTNENILLRKPTLELKLTDFGCGQLLSSNGYDYKQYRGLTSHLFIYGKFYTVSTNVWALGVLLYEMINRCFPFCDRMEIMQAKVRFETPDLSKGERIALITQIQRNTECCDLILQCLTRDLTEQPILEQILQHDWFQTVDLK</sequence>
<name>A0ABQ8M3W6_LABRO</name>
<dbReference type="PANTHER" id="PTHR22984">
    <property type="entry name" value="SERINE/THREONINE-PROTEIN KINASE PIM"/>
    <property type="match status" value="1"/>
</dbReference>
<dbReference type="SMART" id="SM00220">
    <property type="entry name" value="S_TKc"/>
    <property type="match status" value="1"/>
</dbReference>
<feature type="region of interest" description="Disordered" evidence="10">
    <location>
        <begin position="128"/>
        <end position="150"/>
    </location>
</feature>
<evidence type="ECO:0000256" key="6">
    <source>
        <dbReference type="ARBA" id="ARBA00022777"/>
    </source>
</evidence>
<comment type="catalytic activity">
    <reaction evidence="8">
        <text>L-threonyl-[protein] + ATP = O-phospho-L-threonyl-[protein] + ADP + H(+)</text>
        <dbReference type="Rhea" id="RHEA:46608"/>
        <dbReference type="Rhea" id="RHEA-COMP:11060"/>
        <dbReference type="Rhea" id="RHEA-COMP:11605"/>
        <dbReference type="ChEBI" id="CHEBI:15378"/>
        <dbReference type="ChEBI" id="CHEBI:30013"/>
        <dbReference type="ChEBI" id="CHEBI:30616"/>
        <dbReference type="ChEBI" id="CHEBI:61977"/>
        <dbReference type="ChEBI" id="CHEBI:456216"/>
        <dbReference type="EC" id="2.7.11.1"/>
    </reaction>
</comment>
<protein>
    <recommendedName>
        <fullName evidence="2">non-specific serine/threonine protein kinase</fullName>
        <ecNumber evidence="2">2.7.11.1</ecNumber>
    </recommendedName>
</protein>
<comment type="similarity">
    <text evidence="1">Belongs to the protein kinase superfamily. CAMK Ser/Thr protein kinase family. PIM subfamily.</text>
</comment>
<dbReference type="EMBL" id="JACTAM010000013">
    <property type="protein sequence ID" value="KAI2657588.1"/>
    <property type="molecule type" value="Genomic_DNA"/>
</dbReference>
<feature type="compositionally biased region" description="Acidic residues" evidence="10">
    <location>
        <begin position="138"/>
        <end position="150"/>
    </location>
</feature>
<feature type="domain" description="Protein kinase" evidence="11">
    <location>
        <begin position="1"/>
        <end position="290"/>
    </location>
</feature>
<evidence type="ECO:0000313" key="13">
    <source>
        <dbReference type="Proteomes" id="UP000830375"/>
    </source>
</evidence>
<evidence type="ECO:0000256" key="3">
    <source>
        <dbReference type="ARBA" id="ARBA00022527"/>
    </source>
</evidence>
<keyword evidence="5" id="KW-0547">Nucleotide-binding</keyword>
<gene>
    <name evidence="12" type="ORF">H4Q32_008942</name>
</gene>
<evidence type="ECO:0000256" key="5">
    <source>
        <dbReference type="ARBA" id="ARBA00022741"/>
    </source>
</evidence>
<accession>A0ABQ8M3W6</accession>
<evidence type="ECO:0000256" key="4">
    <source>
        <dbReference type="ARBA" id="ARBA00022679"/>
    </source>
</evidence>
<dbReference type="InterPro" id="IPR011009">
    <property type="entry name" value="Kinase-like_dom_sf"/>
</dbReference>
<dbReference type="Gene3D" id="1.10.510.10">
    <property type="entry name" value="Transferase(Phosphotransferase) domain 1"/>
    <property type="match status" value="1"/>
</dbReference>
<dbReference type="InterPro" id="IPR051138">
    <property type="entry name" value="PIM_Ser/Thr_kinase"/>
</dbReference>
<dbReference type="EC" id="2.7.11.1" evidence="2"/>
<comment type="caution">
    <text evidence="12">The sequence shown here is derived from an EMBL/GenBank/DDBJ whole genome shotgun (WGS) entry which is preliminary data.</text>
</comment>
<keyword evidence="13" id="KW-1185">Reference proteome</keyword>
<reference evidence="12 13" key="1">
    <citation type="submission" date="2022-01" db="EMBL/GenBank/DDBJ databases">
        <title>A high-quality chromosome-level genome assembly of rohu carp, Labeo rohita.</title>
        <authorList>
            <person name="Arick M.A. II"/>
            <person name="Hsu C.-Y."/>
            <person name="Magbanua Z."/>
            <person name="Pechanova O."/>
            <person name="Grover C."/>
            <person name="Miller E."/>
            <person name="Thrash A."/>
            <person name="Ezzel L."/>
            <person name="Alam S."/>
            <person name="Benzie J."/>
            <person name="Hamilton M."/>
            <person name="Karsi A."/>
            <person name="Lawrence M.L."/>
            <person name="Peterson D.G."/>
        </authorList>
    </citation>
    <scope>NUCLEOTIDE SEQUENCE [LARGE SCALE GENOMIC DNA]</scope>
    <source>
        <strain evidence="13">BAU-BD-2019</strain>
        <tissue evidence="12">Blood</tissue>
    </source>
</reference>
<dbReference type="Pfam" id="PF00069">
    <property type="entry name" value="Pkinase"/>
    <property type="match status" value="1"/>
</dbReference>
<proteinExistence type="inferred from homology"/>
<comment type="catalytic activity">
    <reaction evidence="9">
        <text>L-seryl-[protein] + ATP = O-phospho-L-seryl-[protein] + ADP + H(+)</text>
        <dbReference type="Rhea" id="RHEA:17989"/>
        <dbReference type="Rhea" id="RHEA-COMP:9863"/>
        <dbReference type="Rhea" id="RHEA-COMP:11604"/>
        <dbReference type="ChEBI" id="CHEBI:15378"/>
        <dbReference type="ChEBI" id="CHEBI:29999"/>
        <dbReference type="ChEBI" id="CHEBI:30616"/>
        <dbReference type="ChEBI" id="CHEBI:83421"/>
        <dbReference type="ChEBI" id="CHEBI:456216"/>
        <dbReference type="EC" id="2.7.11.1"/>
    </reaction>
</comment>
<evidence type="ECO:0000256" key="8">
    <source>
        <dbReference type="ARBA" id="ARBA00047899"/>
    </source>
</evidence>
<evidence type="ECO:0000313" key="12">
    <source>
        <dbReference type="EMBL" id="KAI2657588.1"/>
    </source>
</evidence>
<keyword evidence="7" id="KW-0067">ATP-binding</keyword>
<keyword evidence="6 12" id="KW-0418">Kinase</keyword>
<dbReference type="InterPro" id="IPR000719">
    <property type="entry name" value="Prot_kinase_dom"/>
</dbReference>
<evidence type="ECO:0000259" key="11">
    <source>
        <dbReference type="PROSITE" id="PS50011"/>
    </source>
</evidence>
<evidence type="ECO:0000256" key="9">
    <source>
        <dbReference type="ARBA" id="ARBA00048679"/>
    </source>
</evidence>
<dbReference type="GO" id="GO:0016301">
    <property type="term" value="F:kinase activity"/>
    <property type="evidence" value="ECO:0007669"/>
    <property type="project" value="UniProtKB-KW"/>
</dbReference>
<keyword evidence="3" id="KW-0723">Serine/threonine-protein kinase</keyword>
<evidence type="ECO:0000256" key="1">
    <source>
        <dbReference type="ARBA" id="ARBA00005505"/>
    </source>
</evidence>
<organism evidence="12 13">
    <name type="scientific">Labeo rohita</name>
    <name type="common">Indian major carp</name>
    <name type="synonym">Cyprinus rohita</name>
    <dbReference type="NCBI Taxonomy" id="84645"/>
    <lineage>
        <taxon>Eukaryota</taxon>
        <taxon>Metazoa</taxon>
        <taxon>Chordata</taxon>
        <taxon>Craniata</taxon>
        <taxon>Vertebrata</taxon>
        <taxon>Euteleostomi</taxon>
        <taxon>Actinopterygii</taxon>
        <taxon>Neopterygii</taxon>
        <taxon>Teleostei</taxon>
        <taxon>Ostariophysi</taxon>
        <taxon>Cypriniformes</taxon>
        <taxon>Cyprinidae</taxon>
        <taxon>Labeoninae</taxon>
        <taxon>Labeonini</taxon>
        <taxon>Labeo</taxon>
    </lineage>
</organism>
<evidence type="ECO:0000256" key="10">
    <source>
        <dbReference type="SAM" id="MobiDB-lite"/>
    </source>
</evidence>
<dbReference type="Proteomes" id="UP000830375">
    <property type="component" value="Unassembled WGS sequence"/>
</dbReference>
<dbReference type="PROSITE" id="PS50011">
    <property type="entry name" value="PROTEIN_KINASE_DOM"/>
    <property type="match status" value="1"/>
</dbReference>
<dbReference type="PANTHER" id="PTHR22984:SF11">
    <property type="entry name" value="AURORA KINASE-RELATED"/>
    <property type="match status" value="1"/>
</dbReference>
<dbReference type="SUPFAM" id="SSF56112">
    <property type="entry name" value="Protein kinase-like (PK-like)"/>
    <property type="match status" value="1"/>
</dbReference>
<evidence type="ECO:0000256" key="2">
    <source>
        <dbReference type="ARBA" id="ARBA00012513"/>
    </source>
</evidence>
<evidence type="ECO:0000256" key="7">
    <source>
        <dbReference type="ARBA" id="ARBA00022840"/>
    </source>
</evidence>
<keyword evidence="4" id="KW-0808">Transferase</keyword>